<dbReference type="EMBL" id="CP027226">
    <property type="protein sequence ID" value="AVM42975.1"/>
    <property type="molecule type" value="Genomic_DNA"/>
</dbReference>
<dbReference type="RefSeq" id="WP_106012923.1">
    <property type="nucleotide sequence ID" value="NZ_CP027226.1"/>
</dbReference>
<dbReference type="CDD" id="cd16393">
    <property type="entry name" value="SPO0J_N"/>
    <property type="match status" value="1"/>
</dbReference>
<dbReference type="NCBIfam" id="TIGR00180">
    <property type="entry name" value="parB_part"/>
    <property type="match status" value="1"/>
</dbReference>
<keyword evidence="8" id="KW-1185">Reference proteome</keyword>
<evidence type="ECO:0000256" key="5">
    <source>
        <dbReference type="SAM" id="Coils"/>
    </source>
</evidence>
<dbReference type="SMART" id="SM00470">
    <property type="entry name" value="ParB"/>
    <property type="match status" value="1"/>
</dbReference>
<comment type="subcellular location">
    <subcellularLocation>
        <location evidence="1">Cytoplasm</location>
        <location evidence="1">Nucleoid</location>
    </subcellularLocation>
</comment>
<evidence type="ECO:0000313" key="7">
    <source>
        <dbReference type="EMBL" id="AVM42975.1"/>
    </source>
</evidence>
<comment type="similarity">
    <text evidence="2">Belongs to the ParB family.</text>
</comment>
<dbReference type="GO" id="GO:0005694">
    <property type="term" value="C:chromosome"/>
    <property type="evidence" value="ECO:0007669"/>
    <property type="project" value="TreeGrafter"/>
</dbReference>
<keyword evidence="5" id="KW-0175">Coiled coil</keyword>
<evidence type="ECO:0000256" key="1">
    <source>
        <dbReference type="ARBA" id="ARBA00004453"/>
    </source>
</evidence>
<dbReference type="GO" id="GO:0007059">
    <property type="term" value="P:chromosome segregation"/>
    <property type="evidence" value="ECO:0007669"/>
    <property type="project" value="UniProtKB-KW"/>
</dbReference>
<dbReference type="PANTHER" id="PTHR33375:SF1">
    <property type="entry name" value="CHROMOSOME-PARTITIONING PROTEIN PARB-RELATED"/>
    <property type="match status" value="1"/>
</dbReference>
<dbReference type="InterPro" id="IPR003115">
    <property type="entry name" value="ParB_N"/>
</dbReference>
<dbReference type="Pfam" id="PF17762">
    <property type="entry name" value="HTH_ParB"/>
    <property type="match status" value="1"/>
</dbReference>
<dbReference type="Pfam" id="PF02195">
    <property type="entry name" value="ParB_N"/>
    <property type="match status" value="1"/>
</dbReference>
<name>A0A2S0KPM4_9FIRM</name>
<organism evidence="7 8">
    <name type="scientific">Fastidiosipila sanguinis</name>
    <dbReference type="NCBI Taxonomy" id="236753"/>
    <lineage>
        <taxon>Bacteria</taxon>
        <taxon>Bacillati</taxon>
        <taxon>Bacillota</taxon>
        <taxon>Clostridia</taxon>
        <taxon>Eubacteriales</taxon>
        <taxon>Oscillospiraceae</taxon>
        <taxon>Fastidiosipila</taxon>
    </lineage>
</organism>
<dbReference type="KEGG" id="fsa:C5Q98_07025"/>
<evidence type="ECO:0000256" key="2">
    <source>
        <dbReference type="ARBA" id="ARBA00006295"/>
    </source>
</evidence>
<dbReference type="Proteomes" id="UP000237947">
    <property type="component" value="Chromosome"/>
</dbReference>
<dbReference type="InterPro" id="IPR041468">
    <property type="entry name" value="HTH_ParB/Spo0J"/>
</dbReference>
<dbReference type="GO" id="GO:0003677">
    <property type="term" value="F:DNA binding"/>
    <property type="evidence" value="ECO:0007669"/>
    <property type="project" value="UniProtKB-KW"/>
</dbReference>
<evidence type="ECO:0000256" key="4">
    <source>
        <dbReference type="ARBA" id="ARBA00023125"/>
    </source>
</evidence>
<dbReference type="AlphaFoldDB" id="A0A2S0KPM4"/>
<sequence>MNNNNEEKILNIPIFSITPDKDQPRKIFAEDALQDLANSIANNGVIVPIIVKSLDDGKYQIIAGERRWRASILANQETIPAIVRDTNELTKHIQALIENVQRDDLNALEEALAYQELVDKFNLSHAKLAEQIGKSRTTITNSLRLLRLPETVQNLLLEDIITNGHAKALLGLETDWQIEELAYQIVEDNLSVRETEKLVNQRRNNKLLEPELSRDEIKKLKQLENQIKKIESDLSNKFSSKVKINLNKDQKGQIKIKFANLDDLDRVLDLLQD</sequence>
<evidence type="ECO:0000256" key="3">
    <source>
        <dbReference type="ARBA" id="ARBA00022829"/>
    </source>
</evidence>
<gene>
    <name evidence="7" type="ORF">C5Q98_07025</name>
</gene>
<dbReference type="Pfam" id="PF23552">
    <property type="entry name" value="ParB_C"/>
    <property type="match status" value="1"/>
</dbReference>
<accession>A0A2S0KPM4</accession>
<dbReference type="InterPro" id="IPR004437">
    <property type="entry name" value="ParB/RepB/Spo0J"/>
</dbReference>
<proteinExistence type="inferred from homology"/>
<evidence type="ECO:0000259" key="6">
    <source>
        <dbReference type="SMART" id="SM00470"/>
    </source>
</evidence>
<dbReference type="InterPro" id="IPR057240">
    <property type="entry name" value="ParB_dimer_C"/>
</dbReference>
<dbReference type="InterPro" id="IPR050336">
    <property type="entry name" value="Chromosome_partition/occlusion"/>
</dbReference>
<dbReference type="Gene3D" id="3.90.1530.30">
    <property type="match status" value="1"/>
</dbReference>
<dbReference type="SUPFAM" id="SSF110849">
    <property type="entry name" value="ParB/Sulfiredoxin"/>
    <property type="match status" value="1"/>
</dbReference>
<dbReference type="FunFam" id="3.90.1530.30:FF:000001">
    <property type="entry name" value="Chromosome partitioning protein ParB"/>
    <property type="match status" value="1"/>
</dbReference>
<dbReference type="FunFam" id="1.10.10.2830:FF:000001">
    <property type="entry name" value="Chromosome partitioning protein ParB"/>
    <property type="match status" value="1"/>
</dbReference>
<evidence type="ECO:0000313" key="8">
    <source>
        <dbReference type="Proteomes" id="UP000237947"/>
    </source>
</evidence>
<dbReference type="PANTHER" id="PTHR33375">
    <property type="entry name" value="CHROMOSOME-PARTITIONING PROTEIN PARB-RELATED"/>
    <property type="match status" value="1"/>
</dbReference>
<feature type="coiled-coil region" evidence="5">
    <location>
        <begin position="213"/>
        <end position="240"/>
    </location>
</feature>
<dbReference type="OrthoDB" id="9802051at2"/>
<protein>
    <submittedName>
        <fullName evidence="7">Chromosome partitioning protein ParB</fullName>
    </submittedName>
</protein>
<feature type="domain" description="ParB-like N-terminal" evidence="6">
    <location>
        <begin position="10"/>
        <end position="100"/>
    </location>
</feature>
<dbReference type="GO" id="GO:0045881">
    <property type="term" value="P:positive regulation of sporulation resulting in formation of a cellular spore"/>
    <property type="evidence" value="ECO:0007669"/>
    <property type="project" value="TreeGrafter"/>
</dbReference>
<dbReference type="Gene3D" id="1.10.10.2830">
    <property type="match status" value="1"/>
</dbReference>
<keyword evidence="4" id="KW-0238">DNA-binding</keyword>
<reference evidence="8" key="1">
    <citation type="submission" date="2018-02" db="EMBL/GenBank/DDBJ databases">
        <authorList>
            <person name="Holder M.E."/>
            <person name="Ajami N.J."/>
            <person name="Petrosino J.F."/>
        </authorList>
    </citation>
    <scope>NUCLEOTIDE SEQUENCE [LARGE SCALE GENOMIC DNA]</scope>
    <source>
        <strain evidence="8">CCUG 47711</strain>
    </source>
</reference>
<dbReference type="GO" id="GO:0009295">
    <property type="term" value="C:nucleoid"/>
    <property type="evidence" value="ECO:0007669"/>
    <property type="project" value="UniProtKB-SubCell"/>
</dbReference>
<keyword evidence="3" id="KW-0159">Chromosome partition</keyword>
<dbReference type="SUPFAM" id="SSF109709">
    <property type="entry name" value="KorB DNA-binding domain-like"/>
    <property type="match status" value="1"/>
</dbReference>
<dbReference type="InterPro" id="IPR036086">
    <property type="entry name" value="ParB/Sulfiredoxin_sf"/>
</dbReference>